<dbReference type="InterPro" id="IPR036225">
    <property type="entry name" value="SRP/SRP_N"/>
</dbReference>
<comment type="caution">
    <text evidence="16">The sequence shown here is derived from an EMBL/GenBank/DDBJ whole genome shotgun (WGS) entry which is preliminary data.</text>
</comment>
<accession>W6TI13</accession>
<protein>
    <recommendedName>
        <fullName evidence="11">signal-recognition-particle GTPase</fullName>
        <ecNumber evidence="11">3.6.5.4</ecNumber>
    </recommendedName>
</protein>
<dbReference type="Proteomes" id="UP000019112">
    <property type="component" value="Unassembled WGS sequence"/>
</dbReference>
<evidence type="ECO:0000313" key="16">
    <source>
        <dbReference type="EMBL" id="ETZ07635.1"/>
    </source>
</evidence>
<dbReference type="GO" id="GO:0008312">
    <property type="term" value="F:7S RNA binding"/>
    <property type="evidence" value="ECO:0007669"/>
    <property type="project" value="InterPro"/>
</dbReference>
<dbReference type="Pfam" id="PF02881">
    <property type="entry name" value="SRP54_N"/>
    <property type="match status" value="1"/>
</dbReference>
<dbReference type="InterPro" id="IPR003593">
    <property type="entry name" value="AAA+_ATPase"/>
</dbReference>
<evidence type="ECO:0000256" key="11">
    <source>
        <dbReference type="ARBA" id="ARBA00035672"/>
    </source>
</evidence>
<dbReference type="GO" id="GO:0006614">
    <property type="term" value="P:SRP-dependent cotranslational protein targeting to membrane"/>
    <property type="evidence" value="ECO:0007669"/>
    <property type="project" value="InterPro"/>
</dbReference>
<dbReference type="SMART" id="SM00382">
    <property type="entry name" value="AAA"/>
    <property type="match status" value="1"/>
</dbReference>
<feature type="domain" description="SRP54-type proteins GTP-binding" evidence="14">
    <location>
        <begin position="100"/>
        <end position="292"/>
    </location>
</feature>
<evidence type="ECO:0000259" key="15">
    <source>
        <dbReference type="SMART" id="SM00963"/>
    </source>
</evidence>
<evidence type="ECO:0000256" key="4">
    <source>
        <dbReference type="ARBA" id="ARBA00022490"/>
    </source>
</evidence>
<dbReference type="Pfam" id="PF02978">
    <property type="entry name" value="SRP_SPB"/>
    <property type="match status" value="1"/>
</dbReference>
<keyword evidence="17" id="KW-1185">Reference proteome</keyword>
<dbReference type="AlphaFoldDB" id="W6TI13"/>
<evidence type="ECO:0000313" key="17">
    <source>
        <dbReference type="Proteomes" id="UP000019112"/>
    </source>
</evidence>
<dbReference type="OrthoDB" id="9804720at2"/>
<keyword evidence="7" id="KW-0694">RNA-binding</keyword>
<dbReference type="SUPFAM" id="SSF52540">
    <property type="entry name" value="P-loop containing nucleoside triphosphate hydrolases"/>
    <property type="match status" value="1"/>
</dbReference>
<keyword evidence="4" id="KW-0963">Cytoplasm</keyword>
<keyword evidence="9" id="KW-0733">Signal recognition particle</keyword>
<dbReference type="Gene3D" id="3.40.50.300">
    <property type="entry name" value="P-loop containing nucleotide triphosphate hydrolases"/>
    <property type="match status" value="1"/>
</dbReference>
<dbReference type="eggNOG" id="COG0541">
    <property type="taxonomic scope" value="Bacteria"/>
</dbReference>
<gene>
    <name evidence="16" type="ORF">P618_200175</name>
</gene>
<keyword evidence="10" id="KW-0687">Ribonucleoprotein</keyword>
<proteinExistence type="inferred from homology"/>
<dbReference type="STRING" id="1399147.P618_200175"/>
<dbReference type="GO" id="GO:0048500">
    <property type="term" value="C:signal recognition particle"/>
    <property type="evidence" value="ECO:0007669"/>
    <property type="project" value="InterPro"/>
</dbReference>
<evidence type="ECO:0000256" key="2">
    <source>
        <dbReference type="ARBA" id="ARBA00004515"/>
    </source>
</evidence>
<dbReference type="InterPro" id="IPR036891">
    <property type="entry name" value="Signal_recog_part_SRP54_M_sf"/>
</dbReference>
<evidence type="ECO:0000256" key="10">
    <source>
        <dbReference type="ARBA" id="ARBA00023274"/>
    </source>
</evidence>
<dbReference type="SUPFAM" id="SSF47364">
    <property type="entry name" value="Domain of the SRP/SRP receptor G-proteins"/>
    <property type="match status" value="1"/>
</dbReference>
<comment type="catalytic activity">
    <reaction evidence="12">
        <text>GTP + H2O = GDP + phosphate + H(+)</text>
        <dbReference type="Rhea" id="RHEA:19669"/>
        <dbReference type="ChEBI" id="CHEBI:15377"/>
        <dbReference type="ChEBI" id="CHEBI:15378"/>
        <dbReference type="ChEBI" id="CHEBI:37565"/>
        <dbReference type="ChEBI" id="CHEBI:43474"/>
        <dbReference type="ChEBI" id="CHEBI:58189"/>
        <dbReference type="EC" id="3.6.5.4"/>
    </reaction>
</comment>
<dbReference type="GO" id="GO:0005525">
    <property type="term" value="F:GTP binding"/>
    <property type="evidence" value="ECO:0007669"/>
    <property type="project" value="UniProtKB-KW"/>
</dbReference>
<comment type="similarity">
    <text evidence="3">Belongs to the GTP-binding SRP family. SRP54 subfamily.</text>
</comment>
<evidence type="ECO:0000256" key="6">
    <source>
        <dbReference type="ARBA" id="ARBA00022801"/>
    </source>
</evidence>
<dbReference type="InterPro" id="IPR000897">
    <property type="entry name" value="SRP54_GTPase_dom"/>
</dbReference>
<evidence type="ECO:0000256" key="5">
    <source>
        <dbReference type="ARBA" id="ARBA00022741"/>
    </source>
</evidence>
<sequence length="425" mass="47031">MNFIMFGRLGVAVRSAVQRIGGGSVVTQKDIDKTLREIRIAMLEADVSLSVIKTFLQKIQDQALGQNVMKSLRPDHLISKIVYDEMLSLVHNDPVQWTQNSSILIMGLQGSGKTTLCGKLAYMFKNQKFSTLLVSLDPYRPAAQTQLSVIANSIGVDVLPSLKGEDVYATARRALIKKSSYDYIIFDTAGRLHVDQELMQELIGLQALIQAKENLLVCDSLMGQSITDVAKSFSQLSLNGVALSKLDANHKSGIILSLKSLLNLPIKALGTGEKPQDFMQWDAKRVISRILDQGDITELVQKTTQLLSQENHAQQLARLQKGIFTLDDLVIQMNAMQKMGGLSSILKLIPGMGGILESLQGKDVSFKKEKAILSSMTPKERKDPRILDASRKKRIAKGSGTTVQDINQLLTRFMEMKKIFGKFPK</sequence>
<keyword evidence="5" id="KW-0547">Nucleotide-binding</keyword>
<dbReference type="Gene3D" id="1.20.120.140">
    <property type="entry name" value="Signal recognition particle SRP54, nucleotide-binding domain"/>
    <property type="match status" value="1"/>
</dbReference>
<dbReference type="InterPro" id="IPR004125">
    <property type="entry name" value="Signal_recog_particle_SRP54_M"/>
</dbReference>
<dbReference type="SUPFAM" id="SSF47446">
    <property type="entry name" value="Signal peptide-binding domain"/>
    <property type="match status" value="1"/>
</dbReference>
<dbReference type="InterPro" id="IPR042101">
    <property type="entry name" value="SRP54_N_sf"/>
</dbReference>
<name>W6TI13_HOLOB</name>
<keyword evidence="8" id="KW-0342">GTP-binding</keyword>
<dbReference type="SMART" id="SM00962">
    <property type="entry name" value="SRP54"/>
    <property type="match status" value="1"/>
</dbReference>
<evidence type="ECO:0000256" key="8">
    <source>
        <dbReference type="ARBA" id="ARBA00023134"/>
    </source>
</evidence>
<dbReference type="InterPro" id="IPR027417">
    <property type="entry name" value="P-loop_NTPase"/>
</dbReference>
<evidence type="ECO:0000256" key="1">
    <source>
        <dbReference type="ARBA" id="ARBA00004496"/>
    </source>
</evidence>
<dbReference type="PANTHER" id="PTHR11564:SF5">
    <property type="entry name" value="SIGNAL RECOGNITION PARTICLE SUBUNIT SRP54"/>
    <property type="match status" value="1"/>
</dbReference>
<keyword evidence="6" id="KW-0378">Hydrolase</keyword>
<evidence type="ECO:0000259" key="13">
    <source>
        <dbReference type="SMART" id="SM00382"/>
    </source>
</evidence>
<dbReference type="Pfam" id="PF00448">
    <property type="entry name" value="SRP54"/>
    <property type="match status" value="1"/>
</dbReference>
<feature type="domain" description="Signal recognition particle SRP54 helical bundle" evidence="15">
    <location>
        <begin position="5"/>
        <end position="90"/>
    </location>
</feature>
<dbReference type="InterPro" id="IPR022941">
    <property type="entry name" value="SRP54"/>
</dbReference>
<dbReference type="SMART" id="SM00963">
    <property type="entry name" value="SRP54_N"/>
    <property type="match status" value="1"/>
</dbReference>
<evidence type="ECO:0000259" key="14">
    <source>
        <dbReference type="SMART" id="SM00962"/>
    </source>
</evidence>
<dbReference type="InterPro" id="IPR013822">
    <property type="entry name" value="Signal_recog_particl_SRP54_hlx"/>
</dbReference>
<evidence type="ECO:0000256" key="12">
    <source>
        <dbReference type="ARBA" id="ARBA00048027"/>
    </source>
</evidence>
<feature type="domain" description="AAA+ ATPase" evidence="13">
    <location>
        <begin position="99"/>
        <end position="410"/>
    </location>
</feature>
<dbReference type="GO" id="GO:0003924">
    <property type="term" value="F:GTPase activity"/>
    <property type="evidence" value="ECO:0007669"/>
    <property type="project" value="InterPro"/>
</dbReference>
<dbReference type="PANTHER" id="PTHR11564">
    <property type="entry name" value="SIGNAL RECOGNITION PARTICLE 54K PROTEIN SRP54"/>
    <property type="match status" value="1"/>
</dbReference>
<dbReference type="GO" id="GO:0005886">
    <property type="term" value="C:plasma membrane"/>
    <property type="evidence" value="ECO:0007669"/>
    <property type="project" value="UniProtKB-SubCell"/>
</dbReference>
<comment type="subcellular location">
    <subcellularLocation>
        <location evidence="2">Cell inner membrane</location>
        <topology evidence="2">Peripheral membrane protein</topology>
        <orientation evidence="2">Cytoplasmic side</orientation>
    </subcellularLocation>
    <subcellularLocation>
        <location evidence="1">Cytoplasm</location>
    </subcellularLocation>
</comment>
<evidence type="ECO:0000256" key="9">
    <source>
        <dbReference type="ARBA" id="ARBA00023135"/>
    </source>
</evidence>
<dbReference type="EMBL" id="AWTR02000022">
    <property type="protein sequence ID" value="ETZ07635.1"/>
    <property type="molecule type" value="Genomic_DNA"/>
</dbReference>
<evidence type="ECO:0000256" key="3">
    <source>
        <dbReference type="ARBA" id="ARBA00005450"/>
    </source>
</evidence>
<evidence type="ECO:0000256" key="7">
    <source>
        <dbReference type="ARBA" id="ARBA00022884"/>
    </source>
</evidence>
<reference evidence="16 17" key="1">
    <citation type="journal article" date="2014" name="FEMS Microbiol. Lett.">
        <title>Draft genome sequences of three Holospora species (Holospora obtusa, Holospora undulata, and Holospora elegans), endonuclear symbiotic bacteria of the ciliate Paramecium caudatum.</title>
        <authorList>
            <person name="Dohra H."/>
            <person name="Tanaka K."/>
            <person name="Suzuki T."/>
            <person name="Fujishima M."/>
            <person name="Suzuki H."/>
        </authorList>
    </citation>
    <scope>NUCLEOTIDE SEQUENCE [LARGE SCALE GENOMIC DNA]</scope>
    <source>
        <strain evidence="16 17">F1</strain>
    </source>
</reference>
<dbReference type="Gene3D" id="1.10.260.30">
    <property type="entry name" value="Signal recognition particle, SRP54 subunit, M-domain"/>
    <property type="match status" value="1"/>
</dbReference>
<organism evidence="16 17">
    <name type="scientific">Holospora obtusa F1</name>
    <dbReference type="NCBI Taxonomy" id="1399147"/>
    <lineage>
        <taxon>Bacteria</taxon>
        <taxon>Pseudomonadati</taxon>
        <taxon>Pseudomonadota</taxon>
        <taxon>Alphaproteobacteria</taxon>
        <taxon>Holosporales</taxon>
        <taxon>Holosporaceae</taxon>
        <taxon>Holospora</taxon>
    </lineage>
</organism>
<dbReference type="EC" id="3.6.5.4" evidence="11"/>